<dbReference type="Pfam" id="PF00115">
    <property type="entry name" value="COX1"/>
    <property type="match status" value="1"/>
</dbReference>
<dbReference type="EMBL" id="NEVR01000003">
    <property type="protein sequence ID" value="OZI63976.1"/>
    <property type="molecule type" value="Genomic_DNA"/>
</dbReference>
<keyword evidence="10 16" id="KW-1133">Transmembrane helix</keyword>
<evidence type="ECO:0000256" key="14">
    <source>
        <dbReference type="RuleBase" id="RU000370"/>
    </source>
</evidence>
<feature type="transmembrane region" description="Helical" evidence="16">
    <location>
        <begin position="456"/>
        <end position="478"/>
    </location>
</feature>
<evidence type="ECO:0000256" key="10">
    <source>
        <dbReference type="ARBA" id="ARBA00022989"/>
    </source>
</evidence>
<keyword evidence="9 14" id="KW-0249">Electron transport</keyword>
<dbReference type="InterPro" id="IPR023616">
    <property type="entry name" value="Cyt_c_oxase-like_su1_dom"/>
</dbReference>
<keyword evidence="19" id="KW-1185">Reference proteome</keyword>
<evidence type="ECO:0000256" key="7">
    <source>
        <dbReference type="ARBA" id="ARBA00022692"/>
    </source>
</evidence>
<feature type="transmembrane region" description="Helical" evidence="16">
    <location>
        <begin position="637"/>
        <end position="655"/>
    </location>
</feature>
<feature type="transmembrane region" description="Helical" evidence="16">
    <location>
        <begin position="191"/>
        <end position="217"/>
    </location>
</feature>
<comment type="subcellular location">
    <subcellularLocation>
        <location evidence="1">Cell membrane</location>
        <topology evidence="1">Multi-pass membrane protein</topology>
    </subcellularLocation>
</comment>
<feature type="transmembrane region" description="Helical" evidence="16">
    <location>
        <begin position="148"/>
        <end position="167"/>
    </location>
</feature>
<dbReference type="PROSITE" id="PS50855">
    <property type="entry name" value="COX1"/>
    <property type="match status" value="1"/>
</dbReference>
<evidence type="ECO:0000256" key="3">
    <source>
        <dbReference type="ARBA" id="ARBA00022448"/>
    </source>
</evidence>
<feature type="transmembrane region" description="Helical" evidence="16">
    <location>
        <begin position="755"/>
        <end position="775"/>
    </location>
</feature>
<dbReference type="PANTHER" id="PTHR10422">
    <property type="entry name" value="CYTOCHROME C OXIDASE SUBUNIT 1"/>
    <property type="match status" value="1"/>
</dbReference>
<keyword evidence="11" id="KW-0408">Iron</keyword>
<feature type="transmembrane region" description="Helical" evidence="16">
    <location>
        <begin position="613"/>
        <end position="631"/>
    </location>
</feature>
<keyword evidence="5 14" id="KW-0349">Heme</keyword>
<feature type="region of interest" description="Disordered" evidence="15">
    <location>
        <begin position="1"/>
        <end position="39"/>
    </location>
</feature>
<feature type="transmembrane region" description="Helical" evidence="16">
    <location>
        <begin position="795"/>
        <end position="819"/>
    </location>
</feature>
<evidence type="ECO:0000256" key="6">
    <source>
        <dbReference type="ARBA" id="ARBA00022660"/>
    </source>
</evidence>
<feature type="transmembrane region" description="Helical" evidence="16">
    <location>
        <begin position="317"/>
        <end position="335"/>
    </location>
</feature>
<accession>A0ABX4EY10</accession>
<dbReference type="SUPFAM" id="SSF81452">
    <property type="entry name" value="Cytochrome c oxidase subunit III-like"/>
    <property type="match status" value="1"/>
</dbReference>
<evidence type="ECO:0000256" key="4">
    <source>
        <dbReference type="ARBA" id="ARBA00022475"/>
    </source>
</evidence>
<evidence type="ECO:0000256" key="9">
    <source>
        <dbReference type="ARBA" id="ARBA00022982"/>
    </source>
</evidence>
<dbReference type="Gene3D" id="1.20.120.80">
    <property type="entry name" value="Cytochrome c oxidase, subunit III, four-helix bundle"/>
    <property type="match status" value="1"/>
</dbReference>
<dbReference type="PRINTS" id="PR01165">
    <property type="entry name" value="CYCOXIDASEI"/>
</dbReference>
<dbReference type="Proteomes" id="UP000216354">
    <property type="component" value="Unassembled WGS sequence"/>
</dbReference>
<evidence type="ECO:0000256" key="2">
    <source>
        <dbReference type="ARBA" id="ARBA00009578"/>
    </source>
</evidence>
<feature type="transmembrane region" description="Helical" evidence="16">
    <location>
        <begin position="229"/>
        <end position="255"/>
    </location>
</feature>
<feature type="transmembrane region" description="Helical" evidence="16">
    <location>
        <begin position="347"/>
        <end position="373"/>
    </location>
</feature>
<dbReference type="PANTHER" id="PTHR10422:SF35">
    <property type="entry name" value="CYTOCHROME BO(3) UBIQUINOL OXIDASE SUBUNIT 1"/>
    <property type="match status" value="1"/>
</dbReference>
<feature type="transmembrane region" description="Helical" evidence="16">
    <location>
        <begin position="385"/>
        <end position="408"/>
    </location>
</feature>
<evidence type="ECO:0000256" key="8">
    <source>
        <dbReference type="ARBA" id="ARBA00022723"/>
    </source>
</evidence>
<feature type="transmembrane region" description="Helical" evidence="16">
    <location>
        <begin position="62"/>
        <end position="84"/>
    </location>
</feature>
<evidence type="ECO:0000313" key="19">
    <source>
        <dbReference type="Proteomes" id="UP000216354"/>
    </source>
</evidence>
<evidence type="ECO:0000256" key="16">
    <source>
        <dbReference type="SAM" id="Phobius"/>
    </source>
</evidence>
<feature type="transmembrane region" description="Helical" evidence="16">
    <location>
        <begin position="730"/>
        <end position="748"/>
    </location>
</feature>
<feature type="transmembrane region" description="Helical" evidence="16">
    <location>
        <begin position="420"/>
        <end position="444"/>
    </location>
</feature>
<gene>
    <name evidence="18" type="ORF">CAL27_15425</name>
</gene>
<evidence type="ECO:0000259" key="17">
    <source>
        <dbReference type="PROSITE" id="PS50855"/>
    </source>
</evidence>
<dbReference type="InterPro" id="IPR023615">
    <property type="entry name" value="Cyt_c_Oxase_su1_BS"/>
</dbReference>
<keyword evidence="13 16" id="KW-0472">Membrane</keyword>
<name>A0ABX4EY10_9BORD</name>
<dbReference type="RefSeq" id="WP_094832022.1">
    <property type="nucleotide sequence ID" value="NZ_NEVR01000003.1"/>
</dbReference>
<evidence type="ECO:0000256" key="1">
    <source>
        <dbReference type="ARBA" id="ARBA00004651"/>
    </source>
</evidence>
<reference evidence="18 19" key="1">
    <citation type="submission" date="2017-05" db="EMBL/GenBank/DDBJ databases">
        <title>Complete and WGS of Bordetella genogroups.</title>
        <authorList>
            <person name="Spilker T."/>
            <person name="Lipuma J."/>
        </authorList>
    </citation>
    <scope>NUCLEOTIDE SEQUENCE [LARGE SCALE GENOMIC DNA]</scope>
    <source>
        <strain evidence="18 19">AU9795</strain>
    </source>
</reference>
<evidence type="ECO:0000313" key="18">
    <source>
        <dbReference type="EMBL" id="OZI63976.1"/>
    </source>
</evidence>
<dbReference type="InterPro" id="IPR035973">
    <property type="entry name" value="Cyt_c_oxidase_su3-like_sf"/>
</dbReference>
<feature type="transmembrane region" description="Helical" evidence="16">
    <location>
        <begin position="289"/>
        <end position="310"/>
    </location>
</feature>
<dbReference type="InterPro" id="IPR036927">
    <property type="entry name" value="Cyt_c_oxase-like_su1_sf"/>
</dbReference>
<comment type="similarity">
    <text evidence="2 14">Belongs to the heme-copper respiratory oxidase family.</text>
</comment>
<keyword evidence="4" id="KW-1003">Cell membrane</keyword>
<sequence length="863" mass="92494">MTPSDAATSPIAGTPPADVDTARGAALPNPLPRPAGEEPELARIWRTPRGWRLLSDVNNSTIGVLYIGTALLFFVLAGVLAMLMRAQLSVPDNDLMSHGLYNQLFTMHGTVMMFLFAVPAVEAVAVLLLPNMLGARDLPFPRLSAYAYWAYAVGGLVFFGSLFFGLAPDGGWFMYPPLTNATYSPALNADLWLLGIGFIEISAIAGAIELAVGILRTRAPGMRLDRMPIFAWVMLVFCGMVVIAFPAVIVATLLLELERAFGMPFFVAEQGGDPLLWQHLFWFFGHPEVYIIFLPAAGMVSMIIPAMCGVPLVGYRLVVMAVVGTGFVSFGLWVHHMFATGIPALSLSFASAASMAVAVPTGVQVFAWIATIASANRLRPLQPPMLFILGFFVVFVLGGLTGVMLAVIPFDLQAHDSYFVVAHLHYVLFGGMVFPLFAAFYYWAPFSSRRPLSPRLGRWAFWLIFAGFNITFLPMHLTGLAGMPRRVYTYAENQGWTLLNQVSTAGAVLLALGVLVFLVDLARNFRPVFGGGASEAGNVWNAGTLEWLPNDSYGVRSQPEVRSREPLWDQPGLAGQVEAGAHYLPGAPTGRRSTLVTSAVDARPEYVLELPGPGWSPLFAALGTAGFFLLLTFKLTWPAAACGVLALVMMWIWMWQSEPLPVHAPVDVGAGLCLPVSCSGSRSHAWWAMVILLVVCASIFGALVFSYLFLWTTAPPGWLETARLPGAGRAWTVAALLLACVVGCEAAGRRLRASAAGVAWRVGAAALALLAGAGVELEGHWRAGLRPDDSGYAASVYAVAGLQAIFAAITAYLAAFAGARALAGRLAPDRRASLDTLRLFAGYSAAQGLAGLALVHGFPRWLA</sequence>
<proteinExistence type="inferred from homology"/>
<feature type="transmembrane region" description="Helical" evidence="16">
    <location>
        <begin position="840"/>
        <end position="858"/>
    </location>
</feature>
<dbReference type="InterPro" id="IPR000883">
    <property type="entry name" value="Cyt_C_Oxase_1"/>
</dbReference>
<keyword evidence="12" id="KW-0186">Copper</keyword>
<keyword evidence="6 14" id="KW-0679">Respiratory chain</keyword>
<dbReference type="Gene3D" id="1.20.210.10">
    <property type="entry name" value="Cytochrome c oxidase-like, subunit I domain"/>
    <property type="match status" value="1"/>
</dbReference>
<dbReference type="SUPFAM" id="SSF81442">
    <property type="entry name" value="Cytochrome c oxidase subunit I-like"/>
    <property type="match status" value="1"/>
</dbReference>
<feature type="transmembrane region" description="Helical" evidence="16">
    <location>
        <begin position="498"/>
        <end position="519"/>
    </location>
</feature>
<feature type="transmembrane region" description="Helical" evidence="16">
    <location>
        <begin position="686"/>
        <end position="710"/>
    </location>
</feature>
<protein>
    <submittedName>
        <fullName evidence="18">Cytochrome ubiquinol oxidase subunit I</fullName>
    </submittedName>
</protein>
<feature type="transmembrane region" description="Helical" evidence="16">
    <location>
        <begin position="104"/>
        <end position="128"/>
    </location>
</feature>
<dbReference type="PROSITE" id="PS00077">
    <property type="entry name" value="COX1_CUB"/>
    <property type="match status" value="1"/>
</dbReference>
<organism evidence="18 19">
    <name type="scientific">Bordetella genomosp. 1</name>
    <dbReference type="NCBI Taxonomy" id="1395607"/>
    <lineage>
        <taxon>Bacteria</taxon>
        <taxon>Pseudomonadati</taxon>
        <taxon>Pseudomonadota</taxon>
        <taxon>Betaproteobacteria</taxon>
        <taxon>Burkholderiales</taxon>
        <taxon>Alcaligenaceae</taxon>
        <taxon>Bordetella</taxon>
    </lineage>
</organism>
<evidence type="ECO:0000256" key="13">
    <source>
        <dbReference type="ARBA" id="ARBA00023136"/>
    </source>
</evidence>
<evidence type="ECO:0000256" key="5">
    <source>
        <dbReference type="ARBA" id="ARBA00022617"/>
    </source>
</evidence>
<keyword evidence="3 14" id="KW-0813">Transport</keyword>
<evidence type="ECO:0000256" key="15">
    <source>
        <dbReference type="SAM" id="MobiDB-lite"/>
    </source>
</evidence>
<keyword evidence="8" id="KW-0479">Metal-binding</keyword>
<keyword evidence="7 14" id="KW-0812">Transmembrane</keyword>
<dbReference type="InterPro" id="IPR013833">
    <property type="entry name" value="Cyt_c_oxidase_su3_a-hlx"/>
</dbReference>
<feature type="domain" description="Cytochrome oxidase subunit I profile" evidence="17">
    <location>
        <begin position="45"/>
        <end position="574"/>
    </location>
</feature>
<evidence type="ECO:0000256" key="11">
    <source>
        <dbReference type="ARBA" id="ARBA00023004"/>
    </source>
</evidence>
<comment type="caution">
    <text evidence="18">The sequence shown here is derived from an EMBL/GenBank/DDBJ whole genome shotgun (WGS) entry which is preliminary data.</text>
</comment>
<evidence type="ECO:0000256" key="12">
    <source>
        <dbReference type="ARBA" id="ARBA00023008"/>
    </source>
</evidence>